<dbReference type="OrthoDB" id="361532at2759"/>
<organism evidence="7 8">
    <name type="scientific">Synaphobranchus kaupii</name>
    <name type="common">Kaup's arrowtooth eel</name>
    <dbReference type="NCBI Taxonomy" id="118154"/>
    <lineage>
        <taxon>Eukaryota</taxon>
        <taxon>Metazoa</taxon>
        <taxon>Chordata</taxon>
        <taxon>Craniata</taxon>
        <taxon>Vertebrata</taxon>
        <taxon>Euteleostomi</taxon>
        <taxon>Actinopterygii</taxon>
        <taxon>Neopterygii</taxon>
        <taxon>Teleostei</taxon>
        <taxon>Anguilliformes</taxon>
        <taxon>Synaphobranchidae</taxon>
        <taxon>Synaphobranchus</taxon>
    </lineage>
</organism>
<feature type="compositionally biased region" description="Pro residues" evidence="5">
    <location>
        <begin position="139"/>
        <end position="148"/>
    </location>
</feature>
<dbReference type="AlphaFoldDB" id="A0A9Q1J1N0"/>
<evidence type="ECO:0000256" key="3">
    <source>
        <dbReference type="ARBA" id="ARBA00022989"/>
    </source>
</evidence>
<dbReference type="EMBL" id="JAINUF010000005">
    <property type="protein sequence ID" value="KAJ8361442.1"/>
    <property type="molecule type" value="Genomic_DNA"/>
</dbReference>
<keyword evidence="8" id="KW-1185">Reference proteome</keyword>
<reference evidence="7" key="1">
    <citation type="journal article" date="2023" name="Science">
        <title>Genome structures resolve the early diversification of teleost fishes.</title>
        <authorList>
            <person name="Parey E."/>
            <person name="Louis A."/>
            <person name="Montfort J."/>
            <person name="Bouchez O."/>
            <person name="Roques C."/>
            <person name="Iampietro C."/>
            <person name="Lluch J."/>
            <person name="Castinel A."/>
            <person name="Donnadieu C."/>
            <person name="Desvignes T."/>
            <person name="Floi Bucao C."/>
            <person name="Jouanno E."/>
            <person name="Wen M."/>
            <person name="Mejri S."/>
            <person name="Dirks R."/>
            <person name="Jansen H."/>
            <person name="Henkel C."/>
            <person name="Chen W.J."/>
            <person name="Zahm M."/>
            <person name="Cabau C."/>
            <person name="Klopp C."/>
            <person name="Thompson A.W."/>
            <person name="Robinson-Rechavi M."/>
            <person name="Braasch I."/>
            <person name="Lecointre G."/>
            <person name="Bobe J."/>
            <person name="Postlethwait J.H."/>
            <person name="Berthelot C."/>
            <person name="Roest Crollius H."/>
            <person name="Guiguen Y."/>
        </authorList>
    </citation>
    <scope>NUCLEOTIDE SEQUENCE</scope>
    <source>
        <strain evidence="7">WJC10195</strain>
    </source>
</reference>
<evidence type="ECO:0000256" key="5">
    <source>
        <dbReference type="SAM" id="MobiDB-lite"/>
    </source>
</evidence>
<dbReference type="GO" id="GO:0016020">
    <property type="term" value="C:membrane"/>
    <property type="evidence" value="ECO:0007669"/>
    <property type="project" value="UniProtKB-SubCell"/>
</dbReference>
<gene>
    <name evidence="7" type="ORF">SKAU_G00179670</name>
</gene>
<evidence type="ECO:0000256" key="4">
    <source>
        <dbReference type="ARBA" id="ARBA00023136"/>
    </source>
</evidence>
<feature type="transmembrane region" description="Helical" evidence="6">
    <location>
        <begin position="38"/>
        <end position="63"/>
    </location>
</feature>
<dbReference type="InterPro" id="IPR026673">
    <property type="entry name" value="SPEC3/Stum"/>
</dbReference>
<evidence type="ECO:0000256" key="2">
    <source>
        <dbReference type="ARBA" id="ARBA00022692"/>
    </source>
</evidence>
<evidence type="ECO:0000256" key="6">
    <source>
        <dbReference type="SAM" id="Phobius"/>
    </source>
</evidence>
<dbReference type="Pfam" id="PF15795">
    <property type="entry name" value="Spec3"/>
    <property type="match status" value="1"/>
</dbReference>
<dbReference type="PANTHER" id="PTHR21676:SF6">
    <property type="entry name" value="PROTEIN STUM"/>
    <property type="match status" value="1"/>
</dbReference>
<evidence type="ECO:0008006" key="9">
    <source>
        <dbReference type="Google" id="ProtNLM"/>
    </source>
</evidence>
<protein>
    <recommendedName>
        <fullName evidence="9">Protein SPEC3</fullName>
    </recommendedName>
</protein>
<keyword evidence="4 6" id="KW-0472">Membrane</keyword>
<evidence type="ECO:0000313" key="8">
    <source>
        <dbReference type="Proteomes" id="UP001152622"/>
    </source>
</evidence>
<sequence>MIPEGQGPGDAPQECGPEGLHRKWVGILGAIPTLSKHLAIICLLLNILLPGTGTMLAGLALLCCPQSTRKRQGQEADRLVLACINLWVGLSQLFTVTFLLIGWLWSLAWGVLLLQQSYQSSKVQVVISAEVVQENPHISDPPPPPPPMETLNRTNQPCD</sequence>
<accession>A0A9Q1J1N0</accession>
<name>A0A9Q1J1N0_SYNKA</name>
<evidence type="ECO:0000313" key="7">
    <source>
        <dbReference type="EMBL" id="KAJ8361442.1"/>
    </source>
</evidence>
<proteinExistence type="predicted"/>
<dbReference type="PANTHER" id="PTHR21676">
    <property type="entry name" value="PROTEIN STUM"/>
    <property type="match status" value="1"/>
</dbReference>
<comment type="caution">
    <text evidence="7">The sequence shown here is derived from an EMBL/GenBank/DDBJ whole genome shotgun (WGS) entry which is preliminary data.</text>
</comment>
<evidence type="ECO:0000256" key="1">
    <source>
        <dbReference type="ARBA" id="ARBA00004141"/>
    </source>
</evidence>
<keyword evidence="2 6" id="KW-0812">Transmembrane</keyword>
<dbReference type="Proteomes" id="UP001152622">
    <property type="component" value="Chromosome 5"/>
</dbReference>
<comment type="subcellular location">
    <subcellularLocation>
        <location evidence="1">Membrane</location>
        <topology evidence="1">Multi-pass membrane protein</topology>
    </subcellularLocation>
</comment>
<feature type="transmembrane region" description="Helical" evidence="6">
    <location>
        <begin position="84"/>
        <end position="105"/>
    </location>
</feature>
<keyword evidence="3 6" id="KW-1133">Transmembrane helix</keyword>
<feature type="region of interest" description="Disordered" evidence="5">
    <location>
        <begin position="135"/>
        <end position="159"/>
    </location>
</feature>